<dbReference type="Proteomes" id="UP001557485">
    <property type="component" value="Unassembled WGS sequence"/>
</dbReference>
<reference evidence="1 2" key="1">
    <citation type="journal article" date="2011" name="Int. J. Syst. Evol. Microbiol.">
        <title>Zhongshania antarctica gen. nov., sp. nov. and Zhongshania guokunii sp. nov., gammaproteobacteria respectively isolated from coastal attached (fast) ice and surface seawater of the Antarctic.</title>
        <authorList>
            <person name="Li H.J."/>
            <person name="Zhang X.Y."/>
            <person name="Chen C.X."/>
            <person name="Zhang Y.J."/>
            <person name="Gao Z.M."/>
            <person name="Yu Y."/>
            <person name="Chen X.L."/>
            <person name="Chen B."/>
            <person name="Zhang Y.Z."/>
        </authorList>
    </citation>
    <scope>NUCLEOTIDE SEQUENCE [LARGE SCALE GENOMIC DNA]</scope>
    <source>
        <strain evidence="1 2">ZS6-22T</strain>
    </source>
</reference>
<keyword evidence="2" id="KW-1185">Reference proteome</keyword>
<protein>
    <submittedName>
        <fullName evidence="1">Thiol-disulfide oxidoreductase DCC family protein</fullName>
    </submittedName>
</protein>
<sequence length="159" mass="18206">MSGKFGQASPPPPAFLGADDKLVVFDGVCKFCHFWSRFIIRFDTSQQIKLTTVQSPAGAAILKHYALTNSHIESVYYIANGQIFEKSTAVLQIIKQLPWPWRPLLIFIIIPRPLRDALYSLIARNRYQLFGRYGQCPLPSAEQQARYFVLRTEEELSQK</sequence>
<dbReference type="RefSeq" id="WP_368381515.1">
    <property type="nucleotide sequence ID" value="NZ_JBFRYA010000007.1"/>
</dbReference>
<comment type="caution">
    <text evidence="1">The sequence shown here is derived from an EMBL/GenBank/DDBJ whole genome shotgun (WGS) entry which is preliminary data.</text>
</comment>
<dbReference type="InterPro" id="IPR052927">
    <property type="entry name" value="DCC_oxidoreductase"/>
</dbReference>
<organism evidence="1 2">
    <name type="scientific">Zhongshania guokunii</name>
    <dbReference type="NCBI Taxonomy" id="641783"/>
    <lineage>
        <taxon>Bacteria</taxon>
        <taxon>Pseudomonadati</taxon>
        <taxon>Pseudomonadota</taxon>
        <taxon>Gammaproteobacteria</taxon>
        <taxon>Cellvibrionales</taxon>
        <taxon>Spongiibacteraceae</taxon>
        <taxon>Zhongshania</taxon>
    </lineage>
</organism>
<dbReference type="InterPro" id="IPR007263">
    <property type="entry name" value="DCC1-like"/>
</dbReference>
<evidence type="ECO:0000313" key="1">
    <source>
        <dbReference type="EMBL" id="MEX1669243.1"/>
    </source>
</evidence>
<dbReference type="PANTHER" id="PTHR33639">
    <property type="entry name" value="THIOL-DISULFIDE OXIDOREDUCTASE DCC"/>
    <property type="match status" value="1"/>
</dbReference>
<dbReference type="EMBL" id="JBFRYA010000007">
    <property type="protein sequence ID" value="MEX1669243.1"/>
    <property type="molecule type" value="Genomic_DNA"/>
</dbReference>
<accession>A0ABV3U5U9</accession>
<evidence type="ECO:0000313" key="2">
    <source>
        <dbReference type="Proteomes" id="UP001557485"/>
    </source>
</evidence>
<name>A0ABV3U5U9_9GAMM</name>
<proteinExistence type="predicted"/>
<gene>
    <name evidence="1" type="ORF">AB4876_09995</name>
</gene>
<dbReference type="PANTHER" id="PTHR33639:SF2">
    <property type="entry name" value="DUF393 DOMAIN-CONTAINING PROTEIN"/>
    <property type="match status" value="1"/>
</dbReference>
<dbReference type="Pfam" id="PF04134">
    <property type="entry name" value="DCC1-like"/>
    <property type="match status" value="1"/>
</dbReference>